<feature type="compositionally biased region" description="Gly residues" evidence="1">
    <location>
        <begin position="152"/>
        <end position="161"/>
    </location>
</feature>
<dbReference type="Proteomes" id="UP000597762">
    <property type="component" value="Unassembled WGS sequence"/>
</dbReference>
<name>A0A812DN27_ACAPH</name>
<feature type="region of interest" description="Disordered" evidence="1">
    <location>
        <begin position="143"/>
        <end position="165"/>
    </location>
</feature>
<proteinExistence type="predicted"/>
<evidence type="ECO:0000313" key="2">
    <source>
        <dbReference type="EMBL" id="CAE1304990.1"/>
    </source>
</evidence>
<keyword evidence="3" id="KW-1185">Reference proteome</keyword>
<dbReference type="AlphaFoldDB" id="A0A812DN27"/>
<gene>
    <name evidence="2" type="ORF">SPHA_57487</name>
</gene>
<protein>
    <submittedName>
        <fullName evidence="2">Uncharacterized protein</fullName>
    </submittedName>
</protein>
<organism evidence="2 3">
    <name type="scientific">Acanthosepion pharaonis</name>
    <name type="common">Pharaoh cuttlefish</name>
    <name type="synonym">Sepia pharaonis</name>
    <dbReference type="NCBI Taxonomy" id="158019"/>
    <lineage>
        <taxon>Eukaryota</taxon>
        <taxon>Metazoa</taxon>
        <taxon>Spiralia</taxon>
        <taxon>Lophotrochozoa</taxon>
        <taxon>Mollusca</taxon>
        <taxon>Cephalopoda</taxon>
        <taxon>Coleoidea</taxon>
        <taxon>Decapodiformes</taxon>
        <taxon>Sepiida</taxon>
        <taxon>Sepiina</taxon>
        <taxon>Sepiidae</taxon>
        <taxon>Acanthosepion</taxon>
    </lineage>
</organism>
<dbReference type="EMBL" id="CAHIKZ030003883">
    <property type="protein sequence ID" value="CAE1304990.1"/>
    <property type="molecule type" value="Genomic_DNA"/>
</dbReference>
<reference evidence="2" key="1">
    <citation type="submission" date="2021-01" db="EMBL/GenBank/DDBJ databases">
        <authorList>
            <person name="Li R."/>
            <person name="Bekaert M."/>
        </authorList>
    </citation>
    <scope>NUCLEOTIDE SEQUENCE</scope>
    <source>
        <strain evidence="2">Farmed</strain>
    </source>
</reference>
<accession>A0A812DN27</accession>
<comment type="caution">
    <text evidence="2">The sequence shown here is derived from an EMBL/GenBank/DDBJ whole genome shotgun (WGS) entry which is preliminary data.</text>
</comment>
<evidence type="ECO:0000256" key="1">
    <source>
        <dbReference type="SAM" id="MobiDB-lite"/>
    </source>
</evidence>
<sequence>MPLRSAGAKSKATPNAYRSMMRAAPDSLASRRSGAAPDRNDRRPSDRTALAKAAGRRMQPCRSGESRDSCRHGRHAVLGQPLHEGHGRAVIEIAVMHLALLEDREDDDRHRRAAWDAHDNRHRHLHRIDRHHLRIGPDKAIRRESGSSLSDRGGGGTVIGGHGRRGYTSVVAPSRAAKANLHIPFRRVHNFLNPSSHILCRAKIFALARNFRRIDGTKRSTDGRRAKFRLCSAI</sequence>
<evidence type="ECO:0000313" key="3">
    <source>
        <dbReference type="Proteomes" id="UP000597762"/>
    </source>
</evidence>
<feature type="region of interest" description="Disordered" evidence="1">
    <location>
        <begin position="1"/>
        <end position="72"/>
    </location>
</feature>